<accession>A0ABP0RCE2</accession>
<organism evidence="1 2">
    <name type="scientific">Durusdinium trenchii</name>
    <dbReference type="NCBI Taxonomy" id="1381693"/>
    <lineage>
        <taxon>Eukaryota</taxon>
        <taxon>Sar</taxon>
        <taxon>Alveolata</taxon>
        <taxon>Dinophyceae</taxon>
        <taxon>Suessiales</taxon>
        <taxon>Symbiodiniaceae</taxon>
        <taxon>Durusdinium</taxon>
    </lineage>
</organism>
<sequence>MPAPRWADMKEDEDEEAKELPECLKGLKLIDLPKQEETLEDAWEADSSKRDYGVDHSTNYAKTDVACEDSSAWMWIFDDVDQRRVKTWSKFCRWFSKKAQPHGLWWAEVVPEDPSSIDCFHCQRPVSCHDESCPYQNQTPCGWCNLFPCKHGLICSRKNFSCWFCHKSSTGHCFGNASDTKKYKLDLNGQFQ</sequence>
<protein>
    <recommendedName>
        <fullName evidence="3">C3H1-type domain-containing protein</fullName>
    </recommendedName>
</protein>
<proteinExistence type="predicted"/>
<evidence type="ECO:0000313" key="2">
    <source>
        <dbReference type="Proteomes" id="UP001642464"/>
    </source>
</evidence>
<evidence type="ECO:0008006" key="3">
    <source>
        <dbReference type="Google" id="ProtNLM"/>
    </source>
</evidence>
<keyword evidence="2" id="KW-1185">Reference proteome</keyword>
<comment type="caution">
    <text evidence="1">The sequence shown here is derived from an EMBL/GenBank/DDBJ whole genome shotgun (WGS) entry which is preliminary data.</text>
</comment>
<name>A0ABP0RCE2_9DINO</name>
<evidence type="ECO:0000313" key="1">
    <source>
        <dbReference type="EMBL" id="CAK9097418.1"/>
    </source>
</evidence>
<dbReference type="EMBL" id="CAXAMM010041117">
    <property type="protein sequence ID" value="CAK9097418.1"/>
    <property type="molecule type" value="Genomic_DNA"/>
</dbReference>
<gene>
    <name evidence="1" type="ORF">SCF082_LOCUS45698</name>
</gene>
<dbReference type="Proteomes" id="UP001642464">
    <property type="component" value="Unassembled WGS sequence"/>
</dbReference>
<reference evidence="1 2" key="1">
    <citation type="submission" date="2024-02" db="EMBL/GenBank/DDBJ databases">
        <authorList>
            <person name="Chen Y."/>
            <person name="Shah S."/>
            <person name="Dougan E. K."/>
            <person name="Thang M."/>
            <person name="Chan C."/>
        </authorList>
    </citation>
    <scope>NUCLEOTIDE SEQUENCE [LARGE SCALE GENOMIC DNA]</scope>
</reference>